<keyword evidence="1" id="KW-0812">Transmembrane</keyword>
<dbReference type="AlphaFoldDB" id="A0A6V7S203"/>
<protein>
    <submittedName>
        <fullName evidence="3">Fam-a protein</fullName>
    </submittedName>
</protein>
<keyword evidence="2" id="KW-0732">Signal</keyword>
<sequence length="240" mass="27418">MNKGCIKVVLFLLSLFAYVTNKALASEQFTWGDSVNIYTSRADDIRYIYSNFAIPSNWRVKYIRHLNVPTQSNNNSNFTTPNDCHLKTNNNSNVEILRNVSYNGVDPKYTHPNVPIQTNDNPKFTIPSNSHLKANSNLNVSILRKVNSNYTIPSNWRIKPNRSLNKAVIKKFSSIGVSPKDTRPNISIKSNDNSNASVPDVFPRILMNTIRLNKNTLLENLSIIFSFIYFFRIVILEELC</sequence>
<gene>
    <name evidence="3" type="ORF">PVBDA_0800060</name>
</gene>
<dbReference type="VEuPathDB" id="PlasmoDB:PVBDA_0800060"/>
<feature type="transmembrane region" description="Helical" evidence="1">
    <location>
        <begin position="217"/>
        <end position="235"/>
    </location>
</feature>
<dbReference type="EMBL" id="LR865386">
    <property type="protein sequence ID" value="CAD2089726.1"/>
    <property type="molecule type" value="Genomic_DNA"/>
</dbReference>
<feature type="chain" id="PRO_5028018523" evidence="2">
    <location>
        <begin position="26"/>
        <end position="240"/>
    </location>
</feature>
<feature type="signal peptide" evidence="2">
    <location>
        <begin position="1"/>
        <end position="25"/>
    </location>
</feature>
<evidence type="ECO:0000313" key="3">
    <source>
        <dbReference type="EMBL" id="CAD2089726.1"/>
    </source>
</evidence>
<reference evidence="3 4" key="1">
    <citation type="submission" date="2020-08" db="EMBL/GenBank/DDBJ databases">
        <authorList>
            <person name="Ramaprasad A."/>
        </authorList>
    </citation>
    <scope>NUCLEOTIDE SEQUENCE [LARGE SCALE GENOMIC DNA]</scope>
</reference>
<accession>A0A6V7S203</accession>
<name>A0A6V7S203_PLAVN</name>
<dbReference type="Proteomes" id="UP000515550">
    <property type="component" value="Chromosome PVBDA_08"/>
</dbReference>
<organism evidence="3 4">
    <name type="scientific">Plasmodium vinckei brucechwatti</name>
    <dbReference type="NCBI Taxonomy" id="119398"/>
    <lineage>
        <taxon>Eukaryota</taxon>
        <taxon>Sar</taxon>
        <taxon>Alveolata</taxon>
        <taxon>Apicomplexa</taxon>
        <taxon>Aconoidasida</taxon>
        <taxon>Haemosporida</taxon>
        <taxon>Plasmodiidae</taxon>
        <taxon>Plasmodium</taxon>
        <taxon>Plasmodium (Vinckeia)</taxon>
    </lineage>
</organism>
<evidence type="ECO:0000313" key="4">
    <source>
        <dbReference type="Proteomes" id="UP000515550"/>
    </source>
</evidence>
<keyword evidence="1" id="KW-0472">Membrane</keyword>
<evidence type="ECO:0000256" key="1">
    <source>
        <dbReference type="SAM" id="Phobius"/>
    </source>
</evidence>
<keyword evidence="1" id="KW-1133">Transmembrane helix</keyword>
<proteinExistence type="predicted"/>
<evidence type="ECO:0000256" key="2">
    <source>
        <dbReference type="SAM" id="SignalP"/>
    </source>
</evidence>